<evidence type="ECO:0000256" key="3">
    <source>
        <dbReference type="ARBA" id="ARBA00022552"/>
    </source>
</evidence>
<evidence type="ECO:0000259" key="8">
    <source>
        <dbReference type="Pfam" id="PF14382"/>
    </source>
</evidence>
<evidence type="ECO:0000256" key="7">
    <source>
        <dbReference type="SAM" id="MobiDB-lite"/>
    </source>
</evidence>
<dbReference type="CDD" id="cd05789">
    <property type="entry name" value="S1_Rrp4"/>
    <property type="match status" value="1"/>
</dbReference>
<dbReference type="AlphaFoldDB" id="A0A9P4P2X8"/>
<evidence type="ECO:0000256" key="2">
    <source>
        <dbReference type="ARBA" id="ARBA00009155"/>
    </source>
</evidence>
<comment type="similarity">
    <text evidence="2">Belongs to the RRP4 family.</text>
</comment>
<dbReference type="InterPro" id="IPR036612">
    <property type="entry name" value="KH_dom_type_1_sf"/>
</dbReference>
<dbReference type="Pfam" id="PF14382">
    <property type="entry name" value="ECR1_N"/>
    <property type="match status" value="1"/>
</dbReference>
<dbReference type="GO" id="GO:0071035">
    <property type="term" value="P:nuclear polyadenylation-dependent rRNA catabolic process"/>
    <property type="evidence" value="ECO:0007669"/>
    <property type="project" value="TreeGrafter"/>
</dbReference>
<evidence type="ECO:0000256" key="4">
    <source>
        <dbReference type="ARBA" id="ARBA00022835"/>
    </source>
</evidence>
<dbReference type="CDD" id="cd22525">
    <property type="entry name" value="KH-I_Rrp4_eukar"/>
    <property type="match status" value="1"/>
</dbReference>
<dbReference type="GO" id="GO:0003723">
    <property type="term" value="F:RNA binding"/>
    <property type="evidence" value="ECO:0007669"/>
    <property type="project" value="UniProtKB-KW"/>
</dbReference>
<dbReference type="GO" id="GO:0071034">
    <property type="term" value="P:CUT catabolic process"/>
    <property type="evidence" value="ECO:0007669"/>
    <property type="project" value="TreeGrafter"/>
</dbReference>
<dbReference type="FunFam" id="2.40.50.140:FF:000038">
    <property type="entry name" value="Exosome complex component RRP4"/>
    <property type="match status" value="1"/>
</dbReference>
<evidence type="ECO:0000313" key="11">
    <source>
        <dbReference type="Proteomes" id="UP000800235"/>
    </source>
</evidence>
<gene>
    <name evidence="10" type="ORF">EJ08DRAFT_667746</name>
</gene>
<accession>A0A9P4P2X8</accession>
<dbReference type="SUPFAM" id="SSF50249">
    <property type="entry name" value="Nucleic acid-binding proteins"/>
    <property type="match status" value="1"/>
</dbReference>
<evidence type="ECO:0000313" key="10">
    <source>
        <dbReference type="EMBL" id="KAF2435813.1"/>
    </source>
</evidence>
<dbReference type="Gene3D" id="2.40.50.140">
    <property type="entry name" value="Nucleic acid-binding proteins"/>
    <property type="match status" value="1"/>
</dbReference>
<dbReference type="GO" id="GO:0071038">
    <property type="term" value="P:TRAMP-dependent tRNA surveillance pathway"/>
    <property type="evidence" value="ECO:0007669"/>
    <property type="project" value="TreeGrafter"/>
</dbReference>
<evidence type="ECO:0000256" key="6">
    <source>
        <dbReference type="ARBA" id="ARBA00023242"/>
    </source>
</evidence>
<dbReference type="Gene3D" id="2.40.50.100">
    <property type="match status" value="1"/>
</dbReference>
<evidence type="ECO:0000259" key="9">
    <source>
        <dbReference type="Pfam" id="PF21266"/>
    </source>
</evidence>
<feature type="domain" description="Exosome complex component N-terminal" evidence="8">
    <location>
        <begin position="52"/>
        <end position="88"/>
    </location>
</feature>
<dbReference type="Proteomes" id="UP000800235">
    <property type="component" value="Unassembled WGS sequence"/>
</dbReference>
<dbReference type="SUPFAM" id="SSF54791">
    <property type="entry name" value="Eukaryotic type KH-domain (KH-domain type I)"/>
    <property type="match status" value="1"/>
</dbReference>
<proteinExistence type="inferred from homology"/>
<evidence type="ECO:0000256" key="1">
    <source>
        <dbReference type="ARBA" id="ARBA00004123"/>
    </source>
</evidence>
<reference evidence="10" key="1">
    <citation type="journal article" date="2020" name="Stud. Mycol.">
        <title>101 Dothideomycetes genomes: a test case for predicting lifestyles and emergence of pathogens.</title>
        <authorList>
            <person name="Haridas S."/>
            <person name="Albert R."/>
            <person name="Binder M."/>
            <person name="Bloem J."/>
            <person name="Labutti K."/>
            <person name="Salamov A."/>
            <person name="Andreopoulos B."/>
            <person name="Baker S."/>
            <person name="Barry K."/>
            <person name="Bills G."/>
            <person name="Bluhm B."/>
            <person name="Cannon C."/>
            <person name="Castanera R."/>
            <person name="Culley D."/>
            <person name="Daum C."/>
            <person name="Ezra D."/>
            <person name="Gonzalez J."/>
            <person name="Henrissat B."/>
            <person name="Kuo A."/>
            <person name="Liang C."/>
            <person name="Lipzen A."/>
            <person name="Lutzoni F."/>
            <person name="Magnuson J."/>
            <person name="Mondo S."/>
            <person name="Nolan M."/>
            <person name="Ohm R."/>
            <person name="Pangilinan J."/>
            <person name="Park H.-J."/>
            <person name="Ramirez L."/>
            <person name="Alfaro M."/>
            <person name="Sun H."/>
            <person name="Tritt A."/>
            <person name="Yoshinaga Y."/>
            <person name="Zwiers L.-H."/>
            <person name="Turgeon B."/>
            <person name="Goodwin S."/>
            <person name="Spatafora J."/>
            <person name="Crous P."/>
            <person name="Grigoriev I."/>
        </authorList>
    </citation>
    <scope>NUCLEOTIDE SEQUENCE</scope>
    <source>
        <strain evidence="10">CBS 130266</strain>
    </source>
</reference>
<keyword evidence="3" id="KW-0698">rRNA processing</keyword>
<protein>
    <recommendedName>
        <fullName evidence="12">Exosome complex component N-terminal domain-containing protein</fullName>
    </recommendedName>
</protein>
<dbReference type="SUPFAM" id="SSF110324">
    <property type="entry name" value="Ribosomal L27 protein-like"/>
    <property type="match status" value="1"/>
</dbReference>
<evidence type="ECO:0000256" key="5">
    <source>
        <dbReference type="ARBA" id="ARBA00022884"/>
    </source>
</evidence>
<sequence>MPISILPPAPAPSISYGADPSDSDDDFDLDGDIDMEGTSRGLKRPRTSQRHIVTPGELVTDDTQWMRGHGAYHPPDSTAIHSSVFGTILKTNKLLSIIPLRARYTPEIGDLVIGRIIEVQQRRWKVEVAAPLLASLPLSGINLPGGALRRRTAVDELNIRNFFTEGDLLVAEVQSVYESGQATLHTRSTKYGKLRNGFFMSVSGAGGGGLARKGGIARSRRQVFTLSTGRGGGDIDVILGVNGFIWIAKHVKPKMEEGPNRLEESVSMDVYSSQNNDIGVETRREIARVAGVIRALVEGGRRVDEEMVVKAYEVSLEMEEGMDVEGGDFLGGEKGRRVVEAVMSG</sequence>
<keyword evidence="11" id="KW-1185">Reference proteome</keyword>
<dbReference type="OrthoDB" id="1650at2759"/>
<feature type="compositionally biased region" description="Acidic residues" evidence="7">
    <location>
        <begin position="21"/>
        <end position="35"/>
    </location>
</feature>
<feature type="domain" description="RRP4 S1" evidence="9">
    <location>
        <begin position="103"/>
        <end position="175"/>
    </location>
</feature>
<dbReference type="InterPro" id="IPR026699">
    <property type="entry name" value="Exosome_RNA_bind1/RRP40/RRP4"/>
</dbReference>
<dbReference type="GO" id="GO:0034475">
    <property type="term" value="P:U4 snRNA 3'-end processing"/>
    <property type="evidence" value="ECO:0007669"/>
    <property type="project" value="TreeGrafter"/>
</dbReference>
<dbReference type="InterPro" id="IPR025721">
    <property type="entry name" value="Exosome_cplx_N_dom"/>
</dbReference>
<dbReference type="InterPro" id="IPR012340">
    <property type="entry name" value="NA-bd_OB-fold"/>
</dbReference>
<comment type="caution">
    <text evidence="10">The sequence shown here is derived from an EMBL/GenBank/DDBJ whole genome shotgun (WGS) entry which is preliminary data.</text>
</comment>
<keyword evidence="6" id="KW-0539">Nucleus</keyword>
<comment type="subcellular location">
    <subcellularLocation>
        <location evidence="1">Nucleus</location>
    </subcellularLocation>
</comment>
<dbReference type="PANTHER" id="PTHR21321">
    <property type="entry name" value="PNAS-3 RELATED"/>
    <property type="match status" value="1"/>
</dbReference>
<dbReference type="PANTHER" id="PTHR21321:SF4">
    <property type="entry name" value="EXOSOME COMPLEX COMPONENT RRP4"/>
    <property type="match status" value="1"/>
</dbReference>
<dbReference type="Pfam" id="PF21266">
    <property type="entry name" value="S1_RRP4"/>
    <property type="match status" value="1"/>
</dbReference>
<keyword evidence="5" id="KW-0694">RNA-binding</keyword>
<dbReference type="GO" id="GO:0000177">
    <property type="term" value="C:cytoplasmic exosome (RNase complex)"/>
    <property type="evidence" value="ECO:0007669"/>
    <property type="project" value="TreeGrafter"/>
</dbReference>
<evidence type="ECO:0008006" key="12">
    <source>
        <dbReference type="Google" id="ProtNLM"/>
    </source>
</evidence>
<dbReference type="GO" id="GO:0000467">
    <property type="term" value="P:exonucleolytic trimming to generate mature 3'-end of 5.8S rRNA from tricistronic rRNA transcript (SSU-rRNA, 5.8S rRNA, LSU-rRNA)"/>
    <property type="evidence" value="ECO:0007669"/>
    <property type="project" value="TreeGrafter"/>
</dbReference>
<dbReference type="InterPro" id="IPR048565">
    <property type="entry name" value="S1_RRP4"/>
</dbReference>
<organism evidence="10 11">
    <name type="scientific">Tothia fuscella</name>
    <dbReference type="NCBI Taxonomy" id="1048955"/>
    <lineage>
        <taxon>Eukaryota</taxon>
        <taxon>Fungi</taxon>
        <taxon>Dikarya</taxon>
        <taxon>Ascomycota</taxon>
        <taxon>Pezizomycotina</taxon>
        <taxon>Dothideomycetes</taxon>
        <taxon>Pleosporomycetidae</taxon>
        <taxon>Venturiales</taxon>
        <taxon>Cylindrosympodiaceae</taxon>
        <taxon>Tothia</taxon>
    </lineage>
</organism>
<feature type="compositionally biased region" description="Pro residues" evidence="7">
    <location>
        <begin position="1"/>
        <end position="11"/>
    </location>
</feature>
<keyword evidence="4" id="KW-0271">Exosome</keyword>
<dbReference type="GO" id="GO:0071051">
    <property type="term" value="P:poly(A)-dependent snoRNA 3'-end processing"/>
    <property type="evidence" value="ECO:0007669"/>
    <property type="project" value="TreeGrafter"/>
</dbReference>
<dbReference type="GO" id="GO:0000176">
    <property type="term" value="C:nuclear exosome (RNase complex)"/>
    <property type="evidence" value="ECO:0007669"/>
    <property type="project" value="UniProtKB-ARBA"/>
</dbReference>
<name>A0A9P4P2X8_9PEZI</name>
<feature type="region of interest" description="Disordered" evidence="7">
    <location>
        <begin position="1"/>
        <end position="49"/>
    </location>
</feature>
<dbReference type="GO" id="GO:0071028">
    <property type="term" value="P:nuclear mRNA surveillance"/>
    <property type="evidence" value="ECO:0007669"/>
    <property type="project" value="UniProtKB-ARBA"/>
</dbReference>
<dbReference type="EMBL" id="MU007012">
    <property type="protein sequence ID" value="KAF2435813.1"/>
    <property type="molecule type" value="Genomic_DNA"/>
</dbReference>